<sequence length="146" mass="15177">MAISGWSRPWGGEGLFNGGDSWTDSFGEVWPGIIDSIVNDPGGAALEMWNGFIAADHWGGYTGGGVGRVLFNGASLFVGGGGVLRGLQSLKGLSAAAKLRAMTKLLSSSTGVTVKNGKVKINGVDKMTVDELADIYNDTLHNMDAD</sequence>
<dbReference type="Proteomes" id="UP000537260">
    <property type="component" value="Unassembled WGS sequence"/>
</dbReference>
<keyword evidence="2" id="KW-1185">Reference proteome</keyword>
<name>A0A7Z0EGC8_9MICO</name>
<evidence type="ECO:0000313" key="2">
    <source>
        <dbReference type="Proteomes" id="UP000537260"/>
    </source>
</evidence>
<dbReference type="AlphaFoldDB" id="A0A7Z0EGC8"/>
<dbReference type="EMBL" id="JACCFM010000001">
    <property type="protein sequence ID" value="NYJ21045.1"/>
    <property type="molecule type" value="Genomic_DNA"/>
</dbReference>
<organism evidence="1 2">
    <name type="scientific">Glaciibacter psychrotolerans</name>
    <dbReference type="NCBI Taxonomy" id="670054"/>
    <lineage>
        <taxon>Bacteria</taxon>
        <taxon>Bacillati</taxon>
        <taxon>Actinomycetota</taxon>
        <taxon>Actinomycetes</taxon>
        <taxon>Micrococcales</taxon>
        <taxon>Microbacteriaceae</taxon>
        <taxon>Glaciibacter</taxon>
    </lineage>
</organism>
<dbReference type="RefSeq" id="WP_179579708.1">
    <property type="nucleotide sequence ID" value="NZ_JACCFM010000001.1"/>
</dbReference>
<protein>
    <submittedName>
        <fullName evidence="1">Uncharacterized protein</fullName>
    </submittedName>
</protein>
<proteinExistence type="predicted"/>
<gene>
    <name evidence="1" type="ORF">HNR05_002836</name>
</gene>
<comment type="caution">
    <text evidence="1">The sequence shown here is derived from an EMBL/GenBank/DDBJ whole genome shotgun (WGS) entry which is preliminary data.</text>
</comment>
<accession>A0A7Z0EGC8</accession>
<evidence type="ECO:0000313" key="1">
    <source>
        <dbReference type="EMBL" id="NYJ21045.1"/>
    </source>
</evidence>
<reference evidence="1 2" key="1">
    <citation type="submission" date="2020-07" db="EMBL/GenBank/DDBJ databases">
        <title>Sequencing the genomes of 1000 actinobacteria strains.</title>
        <authorList>
            <person name="Klenk H.-P."/>
        </authorList>
    </citation>
    <scope>NUCLEOTIDE SEQUENCE [LARGE SCALE GENOMIC DNA]</scope>
    <source>
        <strain evidence="1 2">LI1</strain>
    </source>
</reference>